<dbReference type="AlphaFoldDB" id="A0A3Q3E3P7"/>
<evidence type="ECO:0000313" key="2">
    <source>
        <dbReference type="Ensembl" id="ENSHCOP00000025716.1"/>
    </source>
</evidence>
<reference evidence="2" key="1">
    <citation type="submission" date="2025-08" db="UniProtKB">
        <authorList>
            <consortium name="Ensembl"/>
        </authorList>
    </citation>
    <scope>IDENTIFICATION</scope>
</reference>
<dbReference type="InterPro" id="IPR013098">
    <property type="entry name" value="Ig_I-set"/>
</dbReference>
<dbReference type="GO" id="GO:0005737">
    <property type="term" value="C:cytoplasm"/>
    <property type="evidence" value="ECO:0007669"/>
    <property type="project" value="UniProtKB-SubCell"/>
</dbReference>
<feature type="domain" description="Ig-like" evidence="1">
    <location>
        <begin position="31"/>
        <end position="123"/>
    </location>
</feature>
<dbReference type="InterPro" id="IPR003598">
    <property type="entry name" value="Ig_sub2"/>
</dbReference>
<dbReference type="SMART" id="SM00409">
    <property type="entry name" value="IG"/>
    <property type="match status" value="1"/>
</dbReference>
<dbReference type="InterPro" id="IPR003599">
    <property type="entry name" value="Ig_sub"/>
</dbReference>
<dbReference type="STRING" id="109280.ENSHCOP00000025716"/>
<dbReference type="Gene3D" id="2.60.40.10">
    <property type="entry name" value="Immunoglobulins"/>
    <property type="match status" value="1"/>
</dbReference>
<evidence type="ECO:0000313" key="3">
    <source>
        <dbReference type="Proteomes" id="UP000264820"/>
    </source>
</evidence>
<dbReference type="Pfam" id="PF07679">
    <property type="entry name" value="I-set"/>
    <property type="match status" value="1"/>
</dbReference>
<keyword evidence="3" id="KW-1185">Reference proteome</keyword>
<dbReference type="InterPro" id="IPR007110">
    <property type="entry name" value="Ig-like_dom"/>
</dbReference>
<protein>
    <recommendedName>
        <fullName evidence="1">Ig-like domain-containing protein</fullName>
    </recommendedName>
</protein>
<dbReference type="PANTHER" id="PTHR47633">
    <property type="entry name" value="IMMUNOGLOBULIN"/>
    <property type="match status" value="1"/>
</dbReference>
<dbReference type="OMA" id="FLEHAGQ"/>
<dbReference type="GeneTree" id="ENSGT00940000177542"/>
<reference evidence="2" key="2">
    <citation type="submission" date="2025-09" db="UniProtKB">
        <authorList>
            <consortium name="Ensembl"/>
        </authorList>
    </citation>
    <scope>IDENTIFICATION</scope>
</reference>
<name>A0A3Q3E3P7_HIPCM</name>
<dbReference type="PROSITE" id="PS50835">
    <property type="entry name" value="IG_LIKE"/>
    <property type="match status" value="1"/>
</dbReference>
<dbReference type="SMART" id="SM00408">
    <property type="entry name" value="IGc2"/>
    <property type="match status" value="1"/>
</dbReference>
<evidence type="ECO:0000259" key="1">
    <source>
        <dbReference type="PROSITE" id="PS50835"/>
    </source>
</evidence>
<organism evidence="2 3">
    <name type="scientific">Hippocampus comes</name>
    <name type="common">Tiger tail seahorse</name>
    <dbReference type="NCBI Taxonomy" id="109280"/>
    <lineage>
        <taxon>Eukaryota</taxon>
        <taxon>Metazoa</taxon>
        <taxon>Chordata</taxon>
        <taxon>Craniata</taxon>
        <taxon>Vertebrata</taxon>
        <taxon>Euteleostomi</taxon>
        <taxon>Actinopterygii</taxon>
        <taxon>Neopterygii</taxon>
        <taxon>Teleostei</taxon>
        <taxon>Neoteleostei</taxon>
        <taxon>Acanthomorphata</taxon>
        <taxon>Syngnathiaria</taxon>
        <taxon>Syngnathiformes</taxon>
        <taxon>Syngnathoidei</taxon>
        <taxon>Syngnathidae</taxon>
        <taxon>Hippocampus</taxon>
    </lineage>
</organism>
<proteinExistence type="predicted"/>
<dbReference type="InterPro" id="IPR036179">
    <property type="entry name" value="Ig-like_dom_sf"/>
</dbReference>
<dbReference type="Ensembl" id="ENSHCOT00000020185.1">
    <property type="protein sequence ID" value="ENSHCOP00000025716.1"/>
    <property type="gene ID" value="ENSHCOG00000016067.1"/>
</dbReference>
<dbReference type="SUPFAM" id="SSF48726">
    <property type="entry name" value="Immunoglobulin"/>
    <property type="match status" value="1"/>
</dbReference>
<dbReference type="InterPro" id="IPR013783">
    <property type="entry name" value="Ig-like_fold"/>
</dbReference>
<sequence>MVCHCLAEPPAEQYVSTALSSRKKAAPSQKPVFLQPLTSCSVPHGEVARFHALVSGTPTPVISWFHNRQPVLPTKNVVFHYDELTSTATLIVVDAFPEHAGQYTCRATNLAGEAVCSATLDITEARREEEGMAEEETS</sequence>
<accession>A0A3Q3E3P7</accession>
<dbReference type="PANTHER" id="PTHR47633:SF4">
    <property type="entry name" value="MYOPALLADIN ISOFORM X1"/>
    <property type="match status" value="1"/>
</dbReference>
<dbReference type="Proteomes" id="UP000264820">
    <property type="component" value="Unplaced"/>
</dbReference>